<keyword evidence="13" id="KW-0998">Cell outer membrane</keyword>
<keyword evidence="7" id="KW-0732">Signal</keyword>
<evidence type="ECO:0000256" key="14">
    <source>
        <dbReference type="ARBA" id="ARBA00023288"/>
    </source>
</evidence>
<gene>
    <name evidence="17" type="ORF">C5O23_13900</name>
</gene>
<comment type="caution">
    <text evidence="17">The sequence shown here is derived from an EMBL/GenBank/DDBJ whole genome shotgun (WGS) entry which is preliminary data.</text>
</comment>
<keyword evidence="18" id="KW-1185">Reference proteome</keyword>
<dbReference type="GeneID" id="82527405"/>
<evidence type="ECO:0000259" key="15">
    <source>
        <dbReference type="Pfam" id="PF02563"/>
    </source>
</evidence>
<comment type="subcellular location">
    <subcellularLocation>
        <location evidence="1">Cell outer membrane</location>
        <topology evidence="1">Multi-pass membrane protein</topology>
    </subcellularLocation>
</comment>
<dbReference type="PANTHER" id="PTHR33619">
    <property type="entry name" value="POLYSACCHARIDE EXPORT PROTEIN GFCE-RELATED"/>
    <property type="match status" value="1"/>
</dbReference>
<dbReference type="GO" id="GO:0015159">
    <property type="term" value="F:polysaccharide transmembrane transporter activity"/>
    <property type="evidence" value="ECO:0007669"/>
    <property type="project" value="InterPro"/>
</dbReference>
<dbReference type="EMBL" id="PUEC01000060">
    <property type="protein sequence ID" value="PWB00081.1"/>
    <property type="molecule type" value="Genomic_DNA"/>
</dbReference>
<dbReference type="GO" id="GO:0015288">
    <property type="term" value="F:porin activity"/>
    <property type="evidence" value="ECO:0007669"/>
    <property type="project" value="UniProtKB-KW"/>
</dbReference>
<dbReference type="GO" id="GO:0006811">
    <property type="term" value="P:monoatomic ion transport"/>
    <property type="evidence" value="ECO:0007669"/>
    <property type="project" value="UniProtKB-KW"/>
</dbReference>
<dbReference type="InterPro" id="IPR003715">
    <property type="entry name" value="Poly_export_N"/>
</dbReference>
<dbReference type="GO" id="GO:0046930">
    <property type="term" value="C:pore complex"/>
    <property type="evidence" value="ECO:0007669"/>
    <property type="project" value="UniProtKB-KW"/>
</dbReference>
<sequence length="278" mass="29894">MRIRFISSCFLAAALLLGSCSTPKNITYFPDLGTGAVVQAERQLDIRVKPEDKLSIVVNTQDPALSALFNLLQVQNRLGGTTSTTKSVGDASGGGNGQVAYYTVDSAGDINFPVIGKLHIAGMTREQVANYVAEQLVGKDLVKDPIVTVEFANTGISVIGEVSAPGRYEFNKDHLTIIDAIAMAGDLTISGMRENILVLRNVGGGKQEAYRVNLLDAQSLASSPVFYLQQDDVIYVEPNDKKKRETTPNGNTPYTPSFWVSMGSFGLTIATLIITLTK</sequence>
<evidence type="ECO:0000256" key="13">
    <source>
        <dbReference type="ARBA" id="ARBA00023237"/>
    </source>
</evidence>
<dbReference type="Pfam" id="PF22461">
    <property type="entry name" value="SLBB_2"/>
    <property type="match status" value="1"/>
</dbReference>
<keyword evidence="11" id="KW-0472">Membrane</keyword>
<evidence type="ECO:0000313" key="18">
    <source>
        <dbReference type="Proteomes" id="UP000244905"/>
    </source>
</evidence>
<evidence type="ECO:0000256" key="10">
    <source>
        <dbReference type="ARBA" id="ARBA00023114"/>
    </source>
</evidence>
<keyword evidence="14" id="KW-0449">Lipoprotein</keyword>
<keyword evidence="12" id="KW-0564">Palmitate</keyword>
<keyword evidence="9" id="KW-0406">Ion transport</keyword>
<organism evidence="17 18">
    <name type="scientific">Duncaniella muris</name>
    <dbReference type="NCBI Taxonomy" id="2094150"/>
    <lineage>
        <taxon>Bacteria</taxon>
        <taxon>Pseudomonadati</taxon>
        <taxon>Bacteroidota</taxon>
        <taxon>Bacteroidia</taxon>
        <taxon>Bacteroidales</taxon>
        <taxon>Muribaculaceae</taxon>
        <taxon>Duncaniella</taxon>
    </lineage>
</organism>
<dbReference type="AlphaFoldDB" id="A0A2V1IHQ1"/>
<dbReference type="RefSeq" id="WP_107033510.1">
    <property type="nucleotide sequence ID" value="NZ_CAOZDU010000151.1"/>
</dbReference>
<feature type="domain" description="Polysaccharide export protein N-terminal" evidence="15">
    <location>
        <begin position="43"/>
        <end position="151"/>
    </location>
</feature>
<evidence type="ECO:0000256" key="5">
    <source>
        <dbReference type="ARBA" id="ARBA00022597"/>
    </source>
</evidence>
<dbReference type="Pfam" id="PF02563">
    <property type="entry name" value="Poly_export"/>
    <property type="match status" value="1"/>
</dbReference>
<name>A0A2V1IHQ1_9BACT</name>
<feature type="domain" description="SLBB" evidence="16">
    <location>
        <begin position="156"/>
        <end position="236"/>
    </location>
</feature>
<evidence type="ECO:0000256" key="7">
    <source>
        <dbReference type="ARBA" id="ARBA00022729"/>
    </source>
</evidence>
<keyword evidence="10" id="KW-0626">Porin</keyword>
<evidence type="ECO:0000313" key="17">
    <source>
        <dbReference type="EMBL" id="PWB00081.1"/>
    </source>
</evidence>
<dbReference type="PROSITE" id="PS51257">
    <property type="entry name" value="PROKAR_LIPOPROTEIN"/>
    <property type="match status" value="1"/>
</dbReference>
<protein>
    <submittedName>
        <fullName evidence="17">Polysaccharide export protein</fullName>
    </submittedName>
</protein>
<dbReference type="Gene3D" id="3.10.560.10">
    <property type="entry name" value="Outer membrane lipoprotein wza domain like"/>
    <property type="match status" value="1"/>
</dbReference>
<dbReference type="InterPro" id="IPR054765">
    <property type="entry name" value="SLBB_dom"/>
</dbReference>
<keyword evidence="4" id="KW-1134">Transmembrane beta strand</keyword>
<keyword evidence="6" id="KW-0812">Transmembrane</keyword>
<evidence type="ECO:0000256" key="4">
    <source>
        <dbReference type="ARBA" id="ARBA00022452"/>
    </source>
</evidence>
<evidence type="ECO:0000256" key="6">
    <source>
        <dbReference type="ARBA" id="ARBA00022692"/>
    </source>
</evidence>
<evidence type="ECO:0000256" key="11">
    <source>
        <dbReference type="ARBA" id="ARBA00023136"/>
    </source>
</evidence>
<reference evidence="18" key="1">
    <citation type="submission" date="2018-02" db="EMBL/GenBank/DDBJ databases">
        <authorList>
            <person name="Clavel T."/>
            <person name="Strowig T."/>
        </authorList>
    </citation>
    <scope>NUCLEOTIDE SEQUENCE [LARGE SCALE GENOMIC DNA]</scope>
    <source>
        <strain evidence="18">DSM 103720</strain>
    </source>
</reference>
<evidence type="ECO:0000256" key="9">
    <source>
        <dbReference type="ARBA" id="ARBA00023065"/>
    </source>
</evidence>
<keyword evidence="8" id="KW-0625">Polysaccharide transport</keyword>
<accession>A0A2V1IHQ1</accession>
<proteinExistence type="inferred from homology"/>
<evidence type="ECO:0000256" key="2">
    <source>
        <dbReference type="ARBA" id="ARBA00009450"/>
    </source>
</evidence>
<evidence type="ECO:0000256" key="12">
    <source>
        <dbReference type="ARBA" id="ARBA00023139"/>
    </source>
</evidence>
<dbReference type="PANTHER" id="PTHR33619:SF3">
    <property type="entry name" value="POLYSACCHARIDE EXPORT PROTEIN GFCE-RELATED"/>
    <property type="match status" value="1"/>
</dbReference>
<evidence type="ECO:0000256" key="1">
    <source>
        <dbReference type="ARBA" id="ARBA00004571"/>
    </source>
</evidence>
<evidence type="ECO:0000256" key="8">
    <source>
        <dbReference type="ARBA" id="ARBA00023047"/>
    </source>
</evidence>
<evidence type="ECO:0000256" key="3">
    <source>
        <dbReference type="ARBA" id="ARBA00022448"/>
    </source>
</evidence>
<dbReference type="InterPro" id="IPR049712">
    <property type="entry name" value="Poly_export"/>
</dbReference>
<evidence type="ECO:0000259" key="16">
    <source>
        <dbReference type="Pfam" id="PF22461"/>
    </source>
</evidence>
<keyword evidence="3" id="KW-0813">Transport</keyword>
<keyword evidence="5" id="KW-0762">Sugar transport</keyword>
<dbReference type="GO" id="GO:0009279">
    <property type="term" value="C:cell outer membrane"/>
    <property type="evidence" value="ECO:0007669"/>
    <property type="project" value="UniProtKB-SubCell"/>
</dbReference>
<dbReference type="Proteomes" id="UP000244905">
    <property type="component" value="Unassembled WGS sequence"/>
</dbReference>
<comment type="similarity">
    <text evidence="2">Belongs to the BexD/CtrA/VexA family.</text>
</comment>